<dbReference type="PROSITE" id="PS50237">
    <property type="entry name" value="HECT"/>
    <property type="match status" value="1"/>
</dbReference>
<dbReference type="OrthoDB" id="5981550at2759"/>
<comment type="pathway">
    <text evidence="2">Protein modification; protein ubiquitination.</text>
</comment>
<dbReference type="PANTHER" id="PTHR11254">
    <property type="entry name" value="HECT DOMAIN UBIQUITIN-PROTEIN LIGASE"/>
    <property type="match status" value="1"/>
</dbReference>
<dbReference type="GO" id="GO:0006511">
    <property type="term" value="P:ubiquitin-dependent protein catabolic process"/>
    <property type="evidence" value="ECO:0007669"/>
    <property type="project" value="TreeGrafter"/>
</dbReference>
<dbReference type="GO" id="GO:0016567">
    <property type="term" value="P:protein ubiquitination"/>
    <property type="evidence" value="ECO:0007669"/>
    <property type="project" value="TreeGrafter"/>
</dbReference>
<feature type="active site" description="Glycyl thioester intermediate" evidence="6">
    <location>
        <position position="159"/>
    </location>
</feature>
<dbReference type="GO" id="GO:0061630">
    <property type="term" value="F:ubiquitin protein ligase activity"/>
    <property type="evidence" value="ECO:0007669"/>
    <property type="project" value="UniProtKB-EC"/>
</dbReference>
<dbReference type="InParanoid" id="A0A6P6XYB0"/>
<gene>
    <name evidence="9" type="primary">LOC113792323</name>
</gene>
<evidence type="ECO:0000313" key="9">
    <source>
        <dbReference type="RefSeq" id="XP_027198035.1"/>
    </source>
</evidence>
<dbReference type="RefSeq" id="XP_027198035.1">
    <property type="nucleotide sequence ID" value="XM_027342234.1"/>
</dbReference>
<dbReference type="Proteomes" id="UP000515146">
    <property type="component" value="Unplaced"/>
</dbReference>
<dbReference type="InterPro" id="IPR000569">
    <property type="entry name" value="HECT_dom"/>
</dbReference>
<evidence type="ECO:0000256" key="5">
    <source>
        <dbReference type="ARBA" id="ARBA00022786"/>
    </source>
</evidence>
<dbReference type="Pfam" id="PF00632">
    <property type="entry name" value="HECT"/>
    <property type="match status" value="1"/>
</dbReference>
<dbReference type="InterPro" id="IPR035983">
    <property type="entry name" value="Hect_E3_ubiquitin_ligase"/>
</dbReference>
<proteinExistence type="predicted"/>
<dbReference type="FunFam" id="3.30.2410.10:FF:000003">
    <property type="entry name" value="probable E3 ubiquitin-protein ligase HERC4 isoform X1"/>
    <property type="match status" value="1"/>
</dbReference>
<evidence type="ECO:0000256" key="1">
    <source>
        <dbReference type="ARBA" id="ARBA00000885"/>
    </source>
</evidence>
<dbReference type="GO" id="GO:0009966">
    <property type="term" value="P:regulation of signal transduction"/>
    <property type="evidence" value="ECO:0007669"/>
    <property type="project" value="UniProtKB-ARBA"/>
</dbReference>
<evidence type="ECO:0000256" key="3">
    <source>
        <dbReference type="ARBA" id="ARBA00012485"/>
    </source>
</evidence>
<dbReference type="KEGG" id="dpte:113792323"/>
<feature type="domain" description="HECT" evidence="7">
    <location>
        <begin position="64"/>
        <end position="191"/>
    </location>
</feature>
<dbReference type="AlphaFoldDB" id="A0A6P6XYB0"/>
<reference evidence="9" key="1">
    <citation type="submission" date="2025-08" db="UniProtKB">
        <authorList>
            <consortium name="RefSeq"/>
        </authorList>
    </citation>
    <scope>IDENTIFICATION</scope>
    <source>
        <strain evidence="9">Airmid</strain>
    </source>
</reference>
<dbReference type="SMART" id="SM00119">
    <property type="entry name" value="HECTc"/>
    <property type="match status" value="1"/>
</dbReference>
<dbReference type="EC" id="2.3.2.26" evidence="3"/>
<comment type="catalytic activity">
    <reaction evidence="1">
        <text>S-ubiquitinyl-[E2 ubiquitin-conjugating enzyme]-L-cysteine + [acceptor protein]-L-lysine = [E2 ubiquitin-conjugating enzyme]-L-cysteine + N(6)-ubiquitinyl-[acceptor protein]-L-lysine.</text>
        <dbReference type="EC" id="2.3.2.26"/>
    </reaction>
</comment>
<organism evidence="8 9">
    <name type="scientific">Dermatophagoides pteronyssinus</name>
    <name type="common">European house dust mite</name>
    <dbReference type="NCBI Taxonomy" id="6956"/>
    <lineage>
        <taxon>Eukaryota</taxon>
        <taxon>Metazoa</taxon>
        <taxon>Ecdysozoa</taxon>
        <taxon>Arthropoda</taxon>
        <taxon>Chelicerata</taxon>
        <taxon>Arachnida</taxon>
        <taxon>Acari</taxon>
        <taxon>Acariformes</taxon>
        <taxon>Sarcoptiformes</taxon>
        <taxon>Astigmata</taxon>
        <taxon>Psoroptidia</taxon>
        <taxon>Analgoidea</taxon>
        <taxon>Pyroglyphidae</taxon>
        <taxon>Dermatophagoidinae</taxon>
        <taxon>Dermatophagoides</taxon>
    </lineage>
</organism>
<name>A0A6P6XYB0_DERPT</name>
<dbReference type="SUPFAM" id="SSF56204">
    <property type="entry name" value="Hect, E3 ligase catalytic domain"/>
    <property type="match status" value="1"/>
</dbReference>
<keyword evidence="8" id="KW-1185">Reference proteome</keyword>
<dbReference type="InterPro" id="IPR050409">
    <property type="entry name" value="E3_ubiq-protein_ligase"/>
</dbReference>
<evidence type="ECO:0000256" key="2">
    <source>
        <dbReference type="ARBA" id="ARBA00004906"/>
    </source>
</evidence>
<keyword evidence="4" id="KW-0808">Transferase</keyword>
<dbReference type="PANTHER" id="PTHR11254:SF444">
    <property type="entry name" value="HECT DOMAIN CONTAINING UBIQUITIN LIGASE"/>
    <property type="match status" value="1"/>
</dbReference>
<evidence type="ECO:0000313" key="8">
    <source>
        <dbReference type="Proteomes" id="UP000515146"/>
    </source>
</evidence>
<protein>
    <recommendedName>
        <fullName evidence="3">HECT-type E3 ubiquitin transferase</fullName>
        <ecNumber evidence="3">2.3.2.26</ecNumber>
    </recommendedName>
</protein>
<evidence type="ECO:0000259" key="7">
    <source>
        <dbReference type="PROSITE" id="PS50237"/>
    </source>
</evidence>
<sequence length="191" mass="21584">MVKALFTTYNVYHQARAQSLGLVKTLCVRRDRLIEDTLEQLQAGSWSLRNPSGVFAPENRQELELIGFIAGLALNNGVTLDLRFPRCLFNKLLYGYTADSEQVHWFWETVESLSREERKQLLSFVTGSEKLPIGGAKSVQLTISGNGASTELLPQSQTCSLYLVLPKYESREKLERKLKIALQHSKGFGLY</sequence>
<accession>A0A6P6XYB0</accession>
<evidence type="ECO:0000256" key="4">
    <source>
        <dbReference type="ARBA" id="ARBA00022679"/>
    </source>
</evidence>
<dbReference type="Gene3D" id="3.30.2410.10">
    <property type="entry name" value="Hect, E3 ligase catalytic domain"/>
    <property type="match status" value="1"/>
</dbReference>
<dbReference type="GO" id="GO:0005737">
    <property type="term" value="C:cytoplasm"/>
    <property type="evidence" value="ECO:0007669"/>
    <property type="project" value="TreeGrafter"/>
</dbReference>
<keyword evidence="5 6" id="KW-0833">Ubl conjugation pathway</keyword>
<evidence type="ECO:0000256" key="6">
    <source>
        <dbReference type="PROSITE-ProRule" id="PRU00104"/>
    </source>
</evidence>